<gene>
    <name evidence="5" type="ORF">AMATHDRAFT_68792</name>
</gene>
<dbReference type="InterPro" id="IPR051052">
    <property type="entry name" value="Diverse_substrate_MTase"/>
</dbReference>
<dbReference type="Gene3D" id="3.40.50.150">
    <property type="entry name" value="Vaccinia Virus protein VP39"/>
    <property type="match status" value="1"/>
</dbReference>
<protein>
    <recommendedName>
        <fullName evidence="4">Methyltransferase type 11 domain-containing protein</fullName>
    </recommendedName>
</protein>
<keyword evidence="2" id="KW-0489">Methyltransferase</keyword>
<proteinExistence type="inferred from homology"/>
<dbReference type="GO" id="GO:0032259">
    <property type="term" value="P:methylation"/>
    <property type="evidence" value="ECO:0007669"/>
    <property type="project" value="UniProtKB-KW"/>
</dbReference>
<evidence type="ECO:0000313" key="6">
    <source>
        <dbReference type="Proteomes" id="UP000242287"/>
    </source>
</evidence>
<dbReference type="SUPFAM" id="SSF53335">
    <property type="entry name" value="S-adenosyl-L-methionine-dependent methyltransferases"/>
    <property type="match status" value="1"/>
</dbReference>
<dbReference type="STRING" id="703135.A0A2A9N8V5"/>
<evidence type="ECO:0000313" key="5">
    <source>
        <dbReference type="EMBL" id="PFH46909.1"/>
    </source>
</evidence>
<evidence type="ECO:0000256" key="1">
    <source>
        <dbReference type="ARBA" id="ARBA00008361"/>
    </source>
</evidence>
<organism evidence="5 6">
    <name type="scientific">Amanita thiersii Skay4041</name>
    <dbReference type="NCBI Taxonomy" id="703135"/>
    <lineage>
        <taxon>Eukaryota</taxon>
        <taxon>Fungi</taxon>
        <taxon>Dikarya</taxon>
        <taxon>Basidiomycota</taxon>
        <taxon>Agaricomycotina</taxon>
        <taxon>Agaricomycetes</taxon>
        <taxon>Agaricomycetidae</taxon>
        <taxon>Agaricales</taxon>
        <taxon>Pluteineae</taxon>
        <taxon>Amanitaceae</taxon>
        <taxon>Amanita</taxon>
    </lineage>
</organism>
<dbReference type="PANTHER" id="PTHR44942">
    <property type="entry name" value="METHYLTRANSF_11 DOMAIN-CONTAINING PROTEIN"/>
    <property type="match status" value="1"/>
</dbReference>
<keyword evidence="3" id="KW-0808">Transferase</keyword>
<evidence type="ECO:0000256" key="3">
    <source>
        <dbReference type="ARBA" id="ARBA00022679"/>
    </source>
</evidence>
<evidence type="ECO:0000256" key="2">
    <source>
        <dbReference type="ARBA" id="ARBA00022603"/>
    </source>
</evidence>
<dbReference type="CDD" id="cd02440">
    <property type="entry name" value="AdoMet_MTases"/>
    <property type="match status" value="1"/>
</dbReference>
<sequence>MATFAKAGFNASVYSAARPTYPGKLFERILGYHKHSPDPRYDLALDLGCGTGQATRHLMPFAKVIAVDPSEPMLAAARAEFTSGPWASDTDKVRFVQASAEDLSGVVPDASVDLIISAQSAHWFDWTKVWPETRRVLRKGGSAAFWIYSEFRLSSHLGLSPLITSYAQGSDPRTSLGPHFQRPGRTILENHLLQVPDPSAVLLPTSTSASGSSPDSCGLGDLERAFFAGPHLPTLNLPPATPKYHPTLPRISHNPVILTNPNTTWLDLLAYFRSWSSLHTYLERYPEDATRPADERFLADDVRVVEEARTEAGEGEGNGDSKQAEIVQVAEALGVCTAGDIGVRFWKDLREGVKQDGGKTGLLDKIGIEWPVAMILVRRL</sequence>
<accession>A0A2A9N8V5</accession>
<dbReference type="Proteomes" id="UP000242287">
    <property type="component" value="Unassembled WGS sequence"/>
</dbReference>
<feature type="domain" description="Methyltransferase type 11" evidence="4">
    <location>
        <begin position="45"/>
        <end position="145"/>
    </location>
</feature>
<reference evidence="5 6" key="1">
    <citation type="submission" date="2014-02" db="EMBL/GenBank/DDBJ databases">
        <title>Transposable element dynamics among asymbiotic and ectomycorrhizal Amanita fungi.</title>
        <authorList>
            <consortium name="DOE Joint Genome Institute"/>
            <person name="Hess J."/>
            <person name="Skrede I."/>
            <person name="Wolfe B."/>
            <person name="LaButti K."/>
            <person name="Ohm R.A."/>
            <person name="Grigoriev I.V."/>
            <person name="Pringle A."/>
        </authorList>
    </citation>
    <scope>NUCLEOTIDE SEQUENCE [LARGE SCALE GENOMIC DNA]</scope>
    <source>
        <strain evidence="5 6">SKay4041</strain>
    </source>
</reference>
<comment type="similarity">
    <text evidence="1">Belongs to the methyltransferase superfamily.</text>
</comment>
<dbReference type="GO" id="GO:0008757">
    <property type="term" value="F:S-adenosylmethionine-dependent methyltransferase activity"/>
    <property type="evidence" value="ECO:0007669"/>
    <property type="project" value="InterPro"/>
</dbReference>
<dbReference type="Pfam" id="PF08241">
    <property type="entry name" value="Methyltransf_11"/>
    <property type="match status" value="1"/>
</dbReference>
<name>A0A2A9N8V5_9AGAR</name>
<dbReference type="EMBL" id="KZ302149">
    <property type="protein sequence ID" value="PFH46909.1"/>
    <property type="molecule type" value="Genomic_DNA"/>
</dbReference>
<keyword evidence="6" id="KW-1185">Reference proteome</keyword>
<dbReference type="InterPro" id="IPR029063">
    <property type="entry name" value="SAM-dependent_MTases_sf"/>
</dbReference>
<dbReference type="PANTHER" id="PTHR44942:SF4">
    <property type="entry name" value="METHYLTRANSFERASE TYPE 11 DOMAIN-CONTAINING PROTEIN"/>
    <property type="match status" value="1"/>
</dbReference>
<dbReference type="InterPro" id="IPR013216">
    <property type="entry name" value="Methyltransf_11"/>
</dbReference>
<dbReference type="AlphaFoldDB" id="A0A2A9N8V5"/>
<dbReference type="OrthoDB" id="10027013at2759"/>
<evidence type="ECO:0000259" key="4">
    <source>
        <dbReference type="Pfam" id="PF08241"/>
    </source>
</evidence>